<feature type="region of interest" description="Disordered" evidence="1">
    <location>
        <begin position="448"/>
        <end position="536"/>
    </location>
</feature>
<proteinExistence type="predicted"/>
<feature type="compositionally biased region" description="Polar residues" evidence="1">
    <location>
        <begin position="495"/>
        <end position="512"/>
    </location>
</feature>
<evidence type="ECO:0000313" key="2">
    <source>
        <dbReference type="EMBL" id="SPQ25406.1"/>
    </source>
</evidence>
<dbReference type="AlphaFoldDB" id="A0A3S4B9E5"/>
<organism evidence="2 3">
    <name type="scientific">Thermothielavioides terrestris</name>
    <dbReference type="NCBI Taxonomy" id="2587410"/>
    <lineage>
        <taxon>Eukaryota</taxon>
        <taxon>Fungi</taxon>
        <taxon>Dikarya</taxon>
        <taxon>Ascomycota</taxon>
        <taxon>Pezizomycotina</taxon>
        <taxon>Sordariomycetes</taxon>
        <taxon>Sordariomycetidae</taxon>
        <taxon>Sordariales</taxon>
        <taxon>Chaetomiaceae</taxon>
        <taxon>Thermothielavioides</taxon>
    </lineage>
</organism>
<dbReference type="PANTHER" id="PTHR42037">
    <property type="match status" value="1"/>
</dbReference>
<reference evidence="2 3" key="1">
    <citation type="submission" date="2018-04" db="EMBL/GenBank/DDBJ databases">
        <authorList>
            <person name="Huttner S."/>
            <person name="Dainat J."/>
        </authorList>
    </citation>
    <scope>NUCLEOTIDE SEQUENCE [LARGE SCALE GENOMIC DNA]</scope>
</reference>
<dbReference type="Pfam" id="PF14441">
    <property type="entry name" value="OTT_1508_deam"/>
    <property type="match status" value="1"/>
</dbReference>
<evidence type="ECO:0000313" key="3">
    <source>
        <dbReference type="Proteomes" id="UP000289323"/>
    </source>
</evidence>
<accession>A0A3S4B9E5</accession>
<protein>
    <submittedName>
        <fullName evidence="2">93fb0698-3389-4cc5-9ac4-ade1092840d5</fullName>
    </submittedName>
</protein>
<feature type="compositionally biased region" description="Acidic residues" evidence="1">
    <location>
        <begin position="522"/>
        <end position="536"/>
    </location>
</feature>
<feature type="compositionally biased region" description="Polar residues" evidence="1">
    <location>
        <begin position="464"/>
        <end position="476"/>
    </location>
</feature>
<dbReference type="InterPro" id="IPR027796">
    <property type="entry name" value="OTT_1508_deam-like"/>
</dbReference>
<sequence length="536" mass="60101">MSDYVELPPSVRKRFYEPVVLLDALRSVYLMDHRVSEPDLESASGKSSEQTYYSFLNKLAQICDSESKQPLGKTVTAIVVLDYGSIEYRLASNQRSTRELDTVKEYLTGILQLLADAREDELNDKAFTARLLSDILERVLAFNRPRIEGYLDSLSDEGRIDFCINSSAADGTSDGKAVAEALRSLVPHINAARSAPRIKSDEFARHSAVLLETIHSHYERCLEEYMRNKTRSNSSIADSPWGEVRHAVGRLLSYYIAIKVIISARKSWPQIFANFEVTWIPSSEPSTDPPVIRRTANGILSRMGRNKETIEAYQRHAKSLQAFGLDDRIRQRASPGRFRPIVHAEVNLLASVLRDQAVAEAEGDDPVRFFDEAAFGRYVGTSKPTCLLCRFYFAAHPSGVRCRESHGNLYYNWRAPDVAVAEGPDAARQRLDILESMIKDVRAETSRAIRERSYPRRKHDSRDTPTNPLWSTQRGSSVRGGNDDDDLASMMGQVNLDSASTRGWNDSMSSRETTPEGHVSAADDDDEDPEDGGARL</sequence>
<gene>
    <name evidence="2" type="ORF">TT172_LOCUS7825</name>
</gene>
<dbReference type="Proteomes" id="UP000289323">
    <property type="component" value="Unassembled WGS sequence"/>
</dbReference>
<dbReference type="EMBL" id="OUUZ01000015">
    <property type="protein sequence ID" value="SPQ25406.1"/>
    <property type="molecule type" value="Genomic_DNA"/>
</dbReference>
<dbReference type="PANTHER" id="PTHR42037:SF1">
    <property type="match status" value="1"/>
</dbReference>
<name>A0A3S4B9E5_9PEZI</name>
<evidence type="ECO:0000256" key="1">
    <source>
        <dbReference type="SAM" id="MobiDB-lite"/>
    </source>
</evidence>